<reference evidence="3 4" key="1">
    <citation type="submission" date="2018-10" db="EMBL/GenBank/DDBJ databases">
        <title>Genome sequence of Verticillium nonalfalfae VnAa140.</title>
        <authorList>
            <person name="Stajich J.E."/>
            <person name="Kasson M.T."/>
        </authorList>
    </citation>
    <scope>NUCLEOTIDE SEQUENCE [LARGE SCALE GENOMIC DNA]</scope>
    <source>
        <strain evidence="3 4">VnAa140</strain>
    </source>
</reference>
<keyword evidence="1" id="KW-0732">Signal</keyword>
<feature type="chain" id="PRO_5018225052" description="Ecp2 effector protein-like domain-containing protein" evidence="1">
    <location>
        <begin position="24"/>
        <end position="296"/>
    </location>
</feature>
<dbReference type="Proteomes" id="UP000267145">
    <property type="component" value="Unassembled WGS sequence"/>
</dbReference>
<name>A0A3M9Y500_9PEZI</name>
<proteinExistence type="predicted"/>
<feature type="domain" description="Ecp2 effector protein-like" evidence="2">
    <location>
        <begin position="126"/>
        <end position="239"/>
    </location>
</feature>
<gene>
    <name evidence="3" type="ORF">D7B24_000774</name>
</gene>
<evidence type="ECO:0000313" key="4">
    <source>
        <dbReference type="Proteomes" id="UP000267145"/>
    </source>
</evidence>
<feature type="signal peptide" evidence="1">
    <location>
        <begin position="1"/>
        <end position="23"/>
    </location>
</feature>
<dbReference type="Pfam" id="PF14856">
    <property type="entry name" value="Hce2"/>
    <property type="match status" value="1"/>
</dbReference>
<dbReference type="EMBL" id="RBVV01000111">
    <property type="protein sequence ID" value="RNJ54250.1"/>
    <property type="molecule type" value="Genomic_DNA"/>
</dbReference>
<evidence type="ECO:0000259" key="2">
    <source>
        <dbReference type="Pfam" id="PF14856"/>
    </source>
</evidence>
<organism evidence="3 4">
    <name type="scientific">Verticillium nonalfalfae</name>
    <dbReference type="NCBI Taxonomy" id="1051616"/>
    <lineage>
        <taxon>Eukaryota</taxon>
        <taxon>Fungi</taxon>
        <taxon>Dikarya</taxon>
        <taxon>Ascomycota</taxon>
        <taxon>Pezizomycotina</taxon>
        <taxon>Sordariomycetes</taxon>
        <taxon>Hypocreomycetidae</taxon>
        <taxon>Glomerellales</taxon>
        <taxon>Plectosphaerellaceae</taxon>
        <taxon>Verticillium</taxon>
    </lineage>
</organism>
<accession>A0A3M9Y500</accession>
<evidence type="ECO:0000256" key="1">
    <source>
        <dbReference type="SAM" id="SignalP"/>
    </source>
</evidence>
<comment type="caution">
    <text evidence="3">The sequence shown here is derived from an EMBL/GenBank/DDBJ whole genome shotgun (WGS) entry which is preliminary data.</text>
</comment>
<sequence>MLNIISPLVTLAAILALFPQTQGFVIPGFLNLTSLAPVPTQVLTILPYPKHTTTTSIQARGFTILPYPLHPTTSKMATFMTQTIPMSQGATVTPTLPFIAVPRQAADVDPTTPISWHEDSHRKNICGPSSIVSHTSSLSPFAADCLALASTLREEKGYFVARGFTDTTTLVGIATEGSCIFGVRPATLLNFHEVIGAMDAAAFLEEAVRNFSSPAGGATAVDGSWVAGGLVGASGQTKCELGSGGKQELVWGIYAAGQEWDVGHVDVPVDVPGAGCAMKMGRWGVAAMLASLAVLL</sequence>
<dbReference type="AlphaFoldDB" id="A0A3M9Y500"/>
<dbReference type="InterPro" id="IPR029226">
    <property type="entry name" value="Ecp2-like"/>
</dbReference>
<dbReference type="RefSeq" id="XP_028492408.1">
    <property type="nucleotide sequence ID" value="XM_028635026.1"/>
</dbReference>
<dbReference type="STRING" id="1051616.A0A3M9Y500"/>
<keyword evidence="4" id="KW-1185">Reference proteome</keyword>
<dbReference type="GeneID" id="39604463"/>
<evidence type="ECO:0000313" key="3">
    <source>
        <dbReference type="EMBL" id="RNJ54250.1"/>
    </source>
</evidence>
<protein>
    <recommendedName>
        <fullName evidence="2">Ecp2 effector protein-like domain-containing protein</fullName>
    </recommendedName>
</protein>